<dbReference type="EMBL" id="MN740881">
    <property type="protein sequence ID" value="QHU16398.1"/>
    <property type="molecule type" value="Genomic_DNA"/>
</dbReference>
<organism evidence="1">
    <name type="scientific">viral metagenome</name>
    <dbReference type="NCBI Taxonomy" id="1070528"/>
    <lineage>
        <taxon>unclassified sequences</taxon>
        <taxon>metagenomes</taxon>
        <taxon>organismal metagenomes</taxon>
    </lineage>
</organism>
<evidence type="ECO:0000313" key="1">
    <source>
        <dbReference type="EMBL" id="QHU16398.1"/>
    </source>
</evidence>
<reference evidence="1" key="1">
    <citation type="journal article" date="2020" name="Nature">
        <title>Giant virus diversity and host interactions through global metagenomics.</title>
        <authorList>
            <person name="Schulz F."/>
            <person name="Roux S."/>
            <person name="Paez-Espino D."/>
            <person name="Jungbluth S."/>
            <person name="Walsh D.A."/>
            <person name="Denef V.J."/>
            <person name="McMahon K.D."/>
            <person name="Konstantinidis K.T."/>
            <person name="Eloe-Fadrosh E.A."/>
            <person name="Kyrpides N.C."/>
            <person name="Woyke T."/>
        </authorList>
    </citation>
    <scope>NUCLEOTIDE SEQUENCE</scope>
    <source>
        <strain evidence="1">GVMAG-S-3300011013-78</strain>
    </source>
</reference>
<name>A0A6C0KJA9_9ZZZZ</name>
<sequence length="92" mass="9939">MTGCLACPGGTNTSINSTAINKQIRRQVRVPSSLFMMNVGSLTASKGNLTQSSTKSNTDVSWGVKHNSYDRYLARKKGETLKTHGLITNCTC</sequence>
<protein>
    <submittedName>
        <fullName evidence="1">Uncharacterized protein</fullName>
    </submittedName>
</protein>
<proteinExistence type="predicted"/>
<accession>A0A6C0KJA9</accession>
<dbReference type="AlphaFoldDB" id="A0A6C0KJA9"/>